<dbReference type="AlphaFoldDB" id="A1BC57"/>
<gene>
    <name evidence="2" type="ordered locus">Pden_5041</name>
</gene>
<evidence type="ECO:0000259" key="1">
    <source>
        <dbReference type="Pfam" id="PF14393"/>
    </source>
</evidence>
<evidence type="ECO:0000313" key="2">
    <source>
        <dbReference type="EMBL" id="ABL73101.1"/>
    </source>
</evidence>
<keyword evidence="2" id="KW-0614">Plasmid</keyword>
<dbReference type="RefSeq" id="WP_011751259.1">
    <property type="nucleotide sequence ID" value="NC_008688.1"/>
</dbReference>
<name>A1BC57_PARDP</name>
<feature type="domain" description="DUF4422" evidence="1">
    <location>
        <begin position="14"/>
        <end position="241"/>
    </location>
</feature>
<dbReference type="KEGG" id="pde:Pden_5041"/>
<accession>A1BC57</accession>
<reference evidence="3" key="1">
    <citation type="submission" date="2006-12" db="EMBL/GenBank/DDBJ databases">
        <title>Complete sequence of plasmid 1 of Paracoccus denitrificans PD1222.</title>
        <authorList>
            <person name="Copeland A."/>
            <person name="Lucas S."/>
            <person name="Lapidus A."/>
            <person name="Barry K."/>
            <person name="Detter J.C."/>
            <person name="Glavina del Rio T."/>
            <person name="Hammon N."/>
            <person name="Israni S."/>
            <person name="Dalin E."/>
            <person name="Tice H."/>
            <person name="Pitluck S."/>
            <person name="Munk A.C."/>
            <person name="Brettin T."/>
            <person name="Bruce D."/>
            <person name="Han C."/>
            <person name="Tapia R."/>
            <person name="Gilna P."/>
            <person name="Schmutz J."/>
            <person name="Larimer F."/>
            <person name="Land M."/>
            <person name="Hauser L."/>
            <person name="Kyrpides N."/>
            <person name="Lykidis A."/>
            <person name="Spiro S."/>
            <person name="Richardson D.J."/>
            <person name="Moir J.W.B."/>
            <person name="Ferguson S.J."/>
            <person name="van Spanning R.J.M."/>
            <person name="Richardson P."/>
        </authorList>
    </citation>
    <scope>NUCLEOTIDE SEQUENCE [LARGE SCALE GENOMIC DNA]</scope>
    <source>
        <strain evidence="3">Pd 1222</strain>
        <plasmid evidence="3">pPD1222</plasmid>
    </source>
</reference>
<dbReference type="EnsemblBacteria" id="ABL73101">
    <property type="protein sequence ID" value="ABL73101"/>
    <property type="gene ID" value="Pden_5041"/>
</dbReference>
<evidence type="ECO:0000313" key="3">
    <source>
        <dbReference type="Proteomes" id="UP000000361"/>
    </source>
</evidence>
<dbReference type="InterPro" id="IPR025536">
    <property type="entry name" value="DUF4422"/>
</dbReference>
<sequence length="299" mass="33507">MDSGGRDDEGGGARILIAYHAPHPVLAGPCLMPIHVGRAGAGTVLPDMAGDDTGDNISALNPEYCELTAHYWAWKNLPCTGPVGLMHYRRLFDFTGRLNAHFHAERYLPDFDAAAYRTDVAARFARPAGPLLIVPRPARLSLPLGLHYRVFHHGHDLAVLRAVVAERHPHFRPDLDRALRSNRFVMGNMCVMSRPVFDHYSALLFDILAETRARLKMHERDGYQRRYLGFLAERIMTAYALGNHLRRSFPGLVPEFRGIVNIDRRIPARAGALRLARLCLQRRIAPGDAWRAATGRIEG</sequence>
<dbReference type="HOGENOM" id="CLU_065769_1_0_5"/>
<dbReference type="OrthoDB" id="5672604at2"/>
<protein>
    <recommendedName>
        <fullName evidence="1">DUF4422 domain-containing protein</fullName>
    </recommendedName>
</protein>
<dbReference type="Proteomes" id="UP000000361">
    <property type="component" value="Chromosome 1"/>
</dbReference>
<organism evidence="2 3">
    <name type="scientific">Paracoccus denitrificans (strain Pd 1222)</name>
    <dbReference type="NCBI Taxonomy" id="318586"/>
    <lineage>
        <taxon>Bacteria</taxon>
        <taxon>Pseudomonadati</taxon>
        <taxon>Pseudomonadota</taxon>
        <taxon>Alphaproteobacteria</taxon>
        <taxon>Rhodobacterales</taxon>
        <taxon>Paracoccaceae</taxon>
        <taxon>Paracoccus</taxon>
    </lineage>
</organism>
<proteinExistence type="predicted"/>
<dbReference type="GeneID" id="93454459"/>
<dbReference type="EMBL" id="CP000491">
    <property type="protein sequence ID" value="ABL73101.1"/>
    <property type="molecule type" value="Genomic_DNA"/>
</dbReference>
<geneLocation type="plasmid" evidence="3">
    <name>pPD1222</name>
</geneLocation>
<keyword evidence="3" id="KW-1185">Reference proteome</keyword>
<dbReference type="eggNOG" id="COG1442">
    <property type="taxonomic scope" value="Bacteria"/>
</dbReference>
<dbReference type="Pfam" id="PF14393">
    <property type="entry name" value="DUF4422"/>
    <property type="match status" value="1"/>
</dbReference>